<proteinExistence type="predicted"/>
<evidence type="ECO:0000313" key="1">
    <source>
        <dbReference type="EMBL" id="KAL3951789.1"/>
    </source>
</evidence>
<gene>
    <name evidence="1" type="ORF">ACCO45_013506</name>
</gene>
<name>A0ACC4D7L1_PURLI</name>
<evidence type="ECO:0000313" key="2">
    <source>
        <dbReference type="Proteomes" id="UP001638806"/>
    </source>
</evidence>
<keyword evidence="2" id="KW-1185">Reference proteome</keyword>
<dbReference type="Proteomes" id="UP001638806">
    <property type="component" value="Unassembled WGS sequence"/>
</dbReference>
<accession>A0ACC4D7L1</accession>
<dbReference type="EMBL" id="JBGNUJ010000013">
    <property type="protein sequence ID" value="KAL3951789.1"/>
    <property type="molecule type" value="Genomic_DNA"/>
</dbReference>
<sequence>MKTPSARRAPAKRASAVPTVRQPRLSAAQDKYSRASAGTIALRMARIAMLNHRHDLFKAVDRQTYWRDARDPTPSNVPDLSGETQLRVIRAEN</sequence>
<reference evidence="1" key="1">
    <citation type="submission" date="2024-12" db="EMBL/GenBank/DDBJ databases">
        <title>Comparative genomics and development of molecular markers within Purpureocillium lilacinum and among Purpureocillium species.</title>
        <authorList>
            <person name="Yeh Z.-Y."/>
            <person name="Ni N.-T."/>
            <person name="Lo P.-H."/>
            <person name="Mushyakhwo K."/>
            <person name="Lin C.-F."/>
            <person name="Nai Y.-S."/>
        </authorList>
    </citation>
    <scope>NUCLEOTIDE SEQUENCE</scope>
    <source>
        <strain evidence="1">NCHU-NPUST-175</strain>
    </source>
</reference>
<organism evidence="1 2">
    <name type="scientific">Purpureocillium lilacinum</name>
    <name type="common">Paecilomyces lilacinus</name>
    <dbReference type="NCBI Taxonomy" id="33203"/>
    <lineage>
        <taxon>Eukaryota</taxon>
        <taxon>Fungi</taxon>
        <taxon>Dikarya</taxon>
        <taxon>Ascomycota</taxon>
        <taxon>Pezizomycotina</taxon>
        <taxon>Sordariomycetes</taxon>
        <taxon>Hypocreomycetidae</taxon>
        <taxon>Hypocreales</taxon>
        <taxon>Ophiocordycipitaceae</taxon>
        <taxon>Purpureocillium</taxon>
    </lineage>
</organism>
<comment type="caution">
    <text evidence="1">The sequence shown here is derived from an EMBL/GenBank/DDBJ whole genome shotgun (WGS) entry which is preliminary data.</text>
</comment>
<protein>
    <submittedName>
        <fullName evidence="1">Uncharacterized protein</fullName>
    </submittedName>
</protein>